<keyword evidence="6" id="KW-1185">Reference proteome</keyword>
<evidence type="ECO:0000313" key="6">
    <source>
        <dbReference type="Proteomes" id="UP001497457"/>
    </source>
</evidence>
<dbReference type="CDD" id="cd09612">
    <property type="entry name" value="Jacalin"/>
    <property type="match status" value="1"/>
</dbReference>
<protein>
    <recommendedName>
        <fullName evidence="2">Jacalin-type lectin domain-containing protein</fullName>
    </recommendedName>
</protein>
<dbReference type="SUPFAM" id="SSF51101">
    <property type="entry name" value="Mannose-binding lectins"/>
    <property type="match status" value="1"/>
</dbReference>
<feature type="domain" description="Jacalin-type lectin" evidence="2">
    <location>
        <begin position="6"/>
        <end position="154"/>
    </location>
</feature>
<dbReference type="Gene3D" id="2.100.10.30">
    <property type="entry name" value="Jacalin-like lectin domain"/>
    <property type="match status" value="1"/>
</dbReference>
<reference evidence="5 6" key="1">
    <citation type="submission" date="2024-10" db="EMBL/GenBank/DDBJ databases">
        <authorList>
            <person name="Ryan C."/>
        </authorList>
    </citation>
    <scope>NUCLEOTIDE SEQUENCE [LARGE SCALE GENOMIC DNA]</scope>
</reference>
<dbReference type="SMART" id="SM00915">
    <property type="entry name" value="Jacalin"/>
    <property type="match status" value="1"/>
</dbReference>
<dbReference type="PANTHER" id="PTHR46506">
    <property type="entry name" value="OS05G0143600 PROTEIN"/>
    <property type="match status" value="1"/>
</dbReference>
<dbReference type="Proteomes" id="UP001497457">
    <property type="component" value="Chromosome 24b"/>
</dbReference>
<dbReference type="EMBL" id="CAXIPR030002666">
    <property type="protein sequence ID" value="CAM0149957.1"/>
    <property type="molecule type" value="Genomic_DNA"/>
</dbReference>
<evidence type="ECO:0000313" key="4">
    <source>
        <dbReference type="EMBL" id="CAM0149957.1"/>
    </source>
</evidence>
<dbReference type="AlphaFoldDB" id="A0ABC9H6I6"/>
<dbReference type="InterPro" id="IPR036404">
    <property type="entry name" value="Jacalin-like_lectin_dom_sf"/>
</dbReference>
<dbReference type="InterPro" id="IPR001229">
    <property type="entry name" value="Jacalin-like_lectin_dom"/>
</dbReference>
<evidence type="ECO:0000256" key="1">
    <source>
        <dbReference type="ARBA" id="ARBA00022734"/>
    </source>
</evidence>
<name>A0ABC9H6I6_9POAL</name>
<dbReference type="InterPro" id="IPR033734">
    <property type="entry name" value="Jacalin-like_lectin_dom_plant"/>
</dbReference>
<accession>A0ABC9H6I6</accession>
<dbReference type="EMBL" id="CAXIPR030002666">
    <property type="protein sequence ID" value="CAM0149958.1"/>
    <property type="molecule type" value="Genomic_DNA"/>
</dbReference>
<dbReference type="PROSITE" id="PS51752">
    <property type="entry name" value="JACALIN_LECTIN"/>
    <property type="match status" value="1"/>
</dbReference>
<dbReference type="Pfam" id="PF01419">
    <property type="entry name" value="Jacalin"/>
    <property type="match status" value="1"/>
</dbReference>
<proteinExistence type="predicted"/>
<keyword evidence="1" id="KW-0430">Lectin</keyword>
<dbReference type="GO" id="GO:0030246">
    <property type="term" value="F:carbohydrate binding"/>
    <property type="evidence" value="ECO:0007669"/>
    <property type="project" value="UniProtKB-KW"/>
</dbReference>
<evidence type="ECO:0000313" key="5">
    <source>
        <dbReference type="EMBL" id="CAM0149958.1"/>
    </source>
</evidence>
<dbReference type="Proteomes" id="UP001497457">
    <property type="component" value="Unassembled WGS sequence"/>
</dbReference>
<gene>
    <name evidence="4" type="ORF">URODEC1_LOCUS123084</name>
    <name evidence="5" type="ORF">URODEC1_LOCUS123085</name>
    <name evidence="3" type="ORF">URODEC1_LOCUS62170</name>
</gene>
<dbReference type="EMBL" id="OZ075134">
    <property type="protein sequence ID" value="CAL4995006.1"/>
    <property type="molecule type" value="Genomic_DNA"/>
</dbReference>
<sequence>MGKNTHAKIGKWGGGGGNANDVSKTPKQLLSVTITADANGIRSIYFRYTASDGSTCTDGWGDNTAGTTYKIDLCSCGESITEIYGTTGNYSTSNSTIMVKSLKFVTNKGNQYGPYGCTSGDTFSAQVLNGGTIEGFHGRSGGCFLDAIGVYVDPK</sequence>
<organism evidence="5 6">
    <name type="scientific">Urochloa decumbens</name>
    <dbReference type="NCBI Taxonomy" id="240449"/>
    <lineage>
        <taxon>Eukaryota</taxon>
        <taxon>Viridiplantae</taxon>
        <taxon>Streptophyta</taxon>
        <taxon>Embryophyta</taxon>
        <taxon>Tracheophyta</taxon>
        <taxon>Spermatophyta</taxon>
        <taxon>Magnoliopsida</taxon>
        <taxon>Liliopsida</taxon>
        <taxon>Poales</taxon>
        <taxon>Poaceae</taxon>
        <taxon>PACMAD clade</taxon>
        <taxon>Panicoideae</taxon>
        <taxon>Panicodae</taxon>
        <taxon>Paniceae</taxon>
        <taxon>Melinidinae</taxon>
        <taxon>Urochloa</taxon>
    </lineage>
</organism>
<evidence type="ECO:0000259" key="2">
    <source>
        <dbReference type="PROSITE" id="PS51752"/>
    </source>
</evidence>
<evidence type="ECO:0000313" key="3">
    <source>
        <dbReference type="EMBL" id="CAL4995006.1"/>
    </source>
</evidence>